<evidence type="ECO:0000313" key="3">
    <source>
        <dbReference type="Proteomes" id="UP000436088"/>
    </source>
</evidence>
<dbReference type="InterPro" id="IPR004158">
    <property type="entry name" value="DUF247_pln"/>
</dbReference>
<proteinExistence type="predicted"/>
<feature type="region of interest" description="Disordered" evidence="1">
    <location>
        <begin position="270"/>
        <end position="294"/>
    </location>
</feature>
<sequence>MSEESKEIEEQRVLSDLINAVNLVEKQASSCYADHDFAAELGDEFVKTMLLDSVFIIELFRKGDEEVKEPGGPIFSMACMLQFLQHDLILLENQIPWLVLEILFEKTRLPYETKSLIELALWFFANTFTSHLPPELTFSGLEGKDMKHILDLLRLSLVLPSREMKSLWPFGWRPIRPVSRLKEGGLKFKKCVSDSVLDISTINDLEILSRSEFFDNWLSPEDSVQFFNNLYKGTYVKEFYYAELGDKLNWHCESLDHKLIRVLPLAPTATPREQSDLDPSNGPDRACHRHRDQS</sequence>
<reference evidence="2" key="1">
    <citation type="submission" date="2019-09" db="EMBL/GenBank/DDBJ databases">
        <title>Draft genome information of white flower Hibiscus syriacus.</title>
        <authorList>
            <person name="Kim Y.-M."/>
        </authorList>
    </citation>
    <scope>NUCLEOTIDE SEQUENCE [LARGE SCALE GENOMIC DNA]</scope>
    <source>
        <strain evidence="2">YM2019G1</strain>
    </source>
</reference>
<dbReference type="EMBL" id="VEPZ02001055">
    <property type="protein sequence ID" value="KAE8697100.1"/>
    <property type="molecule type" value="Genomic_DNA"/>
</dbReference>
<evidence type="ECO:0000256" key="1">
    <source>
        <dbReference type="SAM" id="MobiDB-lite"/>
    </source>
</evidence>
<dbReference type="Proteomes" id="UP000436088">
    <property type="component" value="Unassembled WGS sequence"/>
</dbReference>
<protein>
    <submittedName>
        <fullName evidence="2">Calcium-binding EF-hand family protein</fullName>
    </submittedName>
</protein>
<gene>
    <name evidence="2" type="ORF">F3Y22_tig00110633pilonHSYRG00057</name>
</gene>
<dbReference type="PANTHER" id="PTHR31170">
    <property type="entry name" value="BNAC04G53230D PROTEIN"/>
    <property type="match status" value="1"/>
</dbReference>
<keyword evidence="3" id="KW-1185">Reference proteome</keyword>
<organism evidence="2 3">
    <name type="scientific">Hibiscus syriacus</name>
    <name type="common">Rose of Sharon</name>
    <dbReference type="NCBI Taxonomy" id="106335"/>
    <lineage>
        <taxon>Eukaryota</taxon>
        <taxon>Viridiplantae</taxon>
        <taxon>Streptophyta</taxon>
        <taxon>Embryophyta</taxon>
        <taxon>Tracheophyta</taxon>
        <taxon>Spermatophyta</taxon>
        <taxon>Magnoliopsida</taxon>
        <taxon>eudicotyledons</taxon>
        <taxon>Gunneridae</taxon>
        <taxon>Pentapetalae</taxon>
        <taxon>rosids</taxon>
        <taxon>malvids</taxon>
        <taxon>Malvales</taxon>
        <taxon>Malvaceae</taxon>
        <taxon>Malvoideae</taxon>
        <taxon>Hibiscus</taxon>
    </lineage>
</organism>
<comment type="caution">
    <text evidence="2">The sequence shown here is derived from an EMBL/GenBank/DDBJ whole genome shotgun (WGS) entry which is preliminary data.</text>
</comment>
<dbReference type="Pfam" id="PF03140">
    <property type="entry name" value="DUF247"/>
    <property type="match status" value="1"/>
</dbReference>
<evidence type="ECO:0000313" key="2">
    <source>
        <dbReference type="EMBL" id="KAE8697100.1"/>
    </source>
</evidence>
<name>A0A6A2ZYN0_HIBSY</name>
<accession>A0A6A2ZYN0</accession>
<dbReference type="PANTHER" id="PTHR31170:SF17">
    <property type="match status" value="1"/>
</dbReference>
<dbReference type="AlphaFoldDB" id="A0A6A2ZYN0"/>